<evidence type="ECO:0000256" key="7">
    <source>
        <dbReference type="ARBA" id="ARBA00025911"/>
    </source>
</evidence>
<comment type="subunit">
    <text evidence="7">Heterotrimeric transcription factor composed of three components, NF-YA, NF-YB and NF-YC. NF-YB and NF-YC must interact and dimerize for NF-YA association and DNA binding.</text>
</comment>
<comment type="caution">
    <text evidence="10">The sequence shown here is derived from an EMBL/GenBank/DDBJ whole genome shotgun (WGS) entry which is preliminary data.</text>
</comment>
<keyword evidence="3 8" id="KW-0238">DNA-binding</keyword>
<dbReference type="SMART" id="SM00521">
    <property type="entry name" value="CBF"/>
    <property type="match status" value="1"/>
</dbReference>
<keyword evidence="2 8" id="KW-0805">Transcription regulation</keyword>
<dbReference type="InParanoid" id="A0A7J7E1Y8"/>
<sequence length="343" mass="37756">MPSIPGHEDQRSHHGARGVLQSTIYSPWWRGVGNSASLGESTLRSSSPEQLKGSVANGAIQSHANDGSDSGVNFNEDIQIDVAADSDGRNGQEHHVKHVLSSAPLMMRECLERNSEMELAGHSIVYKEESQTQGSLNSQVLTPYPYSNPQYGGMLTSYGQQAMVPPQFYGMHHTRMPLTLKWEKSLFYVNAKQYHGILRRRQSRAKAELEKKVIKGRKPYLHESRHLHAMKRARGCGGRFLNTKKLKNNGGTPTSEKGMNGGGNHSTHSTTLLGLECFSTDSSRKLASSNNQQEGIASTVQDGHDLLSMYHSSPANSMEEALFGQRREIMQGNGVPNGTLETK</sequence>
<dbReference type="GO" id="GO:0016602">
    <property type="term" value="C:CCAAT-binding factor complex"/>
    <property type="evidence" value="ECO:0007669"/>
    <property type="project" value="InterPro"/>
</dbReference>
<dbReference type="AlphaFoldDB" id="A0A7J7E1Y8"/>
<dbReference type="PROSITE" id="PS00686">
    <property type="entry name" value="NFYA_HAP2_1"/>
    <property type="match status" value="1"/>
</dbReference>
<dbReference type="PRINTS" id="PR00616">
    <property type="entry name" value="CCAATSUBUNTB"/>
</dbReference>
<evidence type="ECO:0000256" key="6">
    <source>
        <dbReference type="ARBA" id="ARBA00023242"/>
    </source>
</evidence>
<evidence type="ECO:0000256" key="9">
    <source>
        <dbReference type="SAM" id="MobiDB-lite"/>
    </source>
</evidence>
<keyword evidence="5 8" id="KW-0804">Transcription</keyword>
<keyword evidence="4" id="KW-0010">Activator</keyword>
<comment type="subcellular location">
    <subcellularLocation>
        <location evidence="1 8">Nucleus</location>
    </subcellularLocation>
</comment>
<dbReference type="GO" id="GO:0003700">
    <property type="term" value="F:DNA-binding transcription factor activity"/>
    <property type="evidence" value="ECO:0007669"/>
    <property type="project" value="UniProtKB-UniRule"/>
</dbReference>
<gene>
    <name evidence="10" type="ORF">HS088_TW01G00576</name>
</gene>
<dbReference type="Gene3D" id="6.10.250.2430">
    <property type="match status" value="1"/>
</dbReference>
<dbReference type="Pfam" id="PF02045">
    <property type="entry name" value="CBFB_NFYA"/>
    <property type="match status" value="1"/>
</dbReference>
<dbReference type="Proteomes" id="UP000593562">
    <property type="component" value="Unassembled WGS sequence"/>
</dbReference>
<evidence type="ECO:0000256" key="1">
    <source>
        <dbReference type="ARBA" id="ARBA00004123"/>
    </source>
</evidence>
<dbReference type="GO" id="GO:0003677">
    <property type="term" value="F:DNA binding"/>
    <property type="evidence" value="ECO:0007669"/>
    <property type="project" value="UniProtKB-KW"/>
</dbReference>
<evidence type="ECO:0000256" key="8">
    <source>
        <dbReference type="RuleBase" id="RU367155"/>
    </source>
</evidence>
<evidence type="ECO:0000256" key="5">
    <source>
        <dbReference type="ARBA" id="ARBA00023163"/>
    </source>
</evidence>
<organism evidence="10 11">
    <name type="scientific">Tripterygium wilfordii</name>
    <name type="common">Thunder God vine</name>
    <dbReference type="NCBI Taxonomy" id="458696"/>
    <lineage>
        <taxon>Eukaryota</taxon>
        <taxon>Viridiplantae</taxon>
        <taxon>Streptophyta</taxon>
        <taxon>Embryophyta</taxon>
        <taxon>Tracheophyta</taxon>
        <taxon>Spermatophyta</taxon>
        <taxon>Magnoliopsida</taxon>
        <taxon>eudicotyledons</taxon>
        <taxon>Gunneridae</taxon>
        <taxon>Pentapetalae</taxon>
        <taxon>rosids</taxon>
        <taxon>fabids</taxon>
        <taxon>Celastrales</taxon>
        <taxon>Celastraceae</taxon>
        <taxon>Tripterygium</taxon>
    </lineage>
</organism>
<keyword evidence="6 8" id="KW-0539">Nucleus</keyword>
<comment type="similarity">
    <text evidence="8">Belongs to the NFYA/HAP2 subunit family.</text>
</comment>
<protein>
    <recommendedName>
        <fullName evidence="8">Nuclear transcription factor Y subunit</fullName>
    </recommendedName>
</protein>
<evidence type="ECO:0000256" key="4">
    <source>
        <dbReference type="ARBA" id="ARBA00023159"/>
    </source>
</evidence>
<feature type="region of interest" description="Disordered" evidence="9">
    <location>
        <begin position="240"/>
        <end position="267"/>
    </location>
</feature>
<accession>A0A7J7E1Y8</accession>
<dbReference type="PROSITE" id="PS51152">
    <property type="entry name" value="NFYA_HAP2_2"/>
    <property type="match status" value="1"/>
</dbReference>
<dbReference type="EMBL" id="JAAARO010000001">
    <property type="protein sequence ID" value="KAF5752660.1"/>
    <property type="molecule type" value="Genomic_DNA"/>
</dbReference>
<dbReference type="InterPro" id="IPR001289">
    <property type="entry name" value="NFYA"/>
</dbReference>
<proteinExistence type="inferred from homology"/>
<dbReference type="InterPro" id="IPR018362">
    <property type="entry name" value="CCAAT-binding_factor_CS"/>
</dbReference>
<reference evidence="10 11" key="1">
    <citation type="journal article" date="2020" name="Nat. Commun.">
        <title>Genome of Tripterygium wilfordii and identification of cytochrome P450 involved in triptolide biosynthesis.</title>
        <authorList>
            <person name="Tu L."/>
            <person name="Su P."/>
            <person name="Zhang Z."/>
            <person name="Gao L."/>
            <person name="Wang J."/>
            <person name="Hu T."/>
            <person name="Zhou J."/>
            <person name="Zhang Y."/>
            <person name="Zhao Y."/>
            <person name="Liu Y."/>
            <person name="Song Y."/>
            <person name="Tong Y."/>
            <person name="Lu Y."/>
            <person name="Yang J."/>
            <person name="Xu C."/>
            <person name="Jia M."/>
            <person name="Peters R.J."/>
            <person name="Huang L."/>
            <person name="Gao W."/>
        </authorList>
    </citation>
    <scope>NUCLEOTIDE SEQUENCE [LARGE SCALE GENOMIC DNA]</scope>
    <source>
        <strain evidence="11">cv. XIE 37</strain>
        <tissue evidence="10">Leaf</tissue>
    </source>
</reference>
<name>A0A7J7E1Y8_TRIWF</name>
<comment type="function">
    <text evidence="8">Component of the sequence-specific heterotrimeric transcription factor (NF-Y) which specifically recognizes a 5'-CCAAT-3' box motif found in the promoters of its target genes.</text>
</comment>
<dbReference type="PANTHER" id="PTHR12632">
    <property type="entry name" value="TRANSCRIPTION FACTOR NF-Y ALPHA-RELATED"/>
    <property type="match status" value="1"/>
</dbReference>
<evidence type="ECO:0000256" key="2">
    <source>
        <dbReference type="ARBA" id="ARBA00023015"/>
    </source>
</evidence>
<evidence type="ECO:0000313" key="11">
    <source>
        <dbReference type="Proteomes" id="UP000593562"/>
    </source>
</evidence>
<dbReference type="OrthoDB" id="1097733at2759"/>
<keyword evidence="11" id="KW-1185">Reference proteome</keyword>
<evidence type="ECO:0000313" key="10">
    <source>
        <dbReference type="EMBL" id="KAF5752660.1"/>
    </source>
</evidence>
<evidence type="ECO:0000256" key="3">
    <source>
        <dbReference type="ARBA" id="ARBA00023125"/>
    </source>
</evidence>